<dbReference type="SMART" id="SM00033">
    <property type="entry name" value="CH"/>
    <property type="match status" value="2"/>
</dbReference>
<dbReference type="InterPro" id="IPR001715">
    <property type="entry name" value="CH_dom"/>
</dbReference>
<dbReference type="SUPFAM" id="SSF47576">
    <property type="entry name" value="Calponin-homology domain, CH-domain"/>
    <property type="match status" value="1"/>
</dbReference>
<reference evidence="4 5" key="1">
    <citation type="submission" date="2024-04" db="EMBL/GenBank/DDBJ databases">
        <title>Tritrichomonas musculus Genome.</title>
        <authorList>
            <person name="Alves-Ferreira E."/>
            <person name="Grigg M."/>
            <person name="Lorenzi H."/>
            <person name="Galac M."/>
        </authorList>
    </citation>
    <scope>NUCLEOTIDE SEQUENCE [LARGE SCALE GENOMIC DNA]</scope>
    <source>
        <strain evidence="4 5">EAF2021</strain>
    </source>
</reference>
<feature type="coiled-coil region" evidence="1">
    <location>
        <begin position="555"/>
        <end position="592"/>
    </location>
</feature>
<keyword evidence="5" id="KW-1185">Reference proteome</keyword>
<feature type="compositionally biased region" description="Acidic residues" evidence="2">
    <location>
        <begin position="251"/>
        <end position="266"/>
    </location>
</feature>
<accession>A0ABR2KRS5</accession>
<dbReference type="InterPro" id="IPR036872">
    <property type="entry name" value="CH_dom_sf"/>
</dbReference>
<evidence type="ECO:0000256" key="2">
    <source>
        <dbReference type="SAM" id="MobiDB-lite"/>
    </source>
</evidence>
<keyword evidence="1" id="KW-0175">Coiled coil</keyword>
<sequence length="881" mass="99978">MIKVFSRWVSNQLKEDSQNDITDVTKDLSNGVALVKLATSLTQKQAPRQWVHDPKRNVDKVQNCDMAVDMFAKDGVRFVGISGKDINDNNEKLILGLVWSLITHYSIGKTVSTDDSKINVSTGNKCNNSKDYKNVLLSWANDRIDSYFNIQKFTPYGLSMCALLDSYVPDKINFYSLDPNNTKANTELATHVMKELGIPVYVYPEDILRNNAVDEKTLLIQLSSAKEVLENLPQEQLLENSEERKERLDAMEESSAEDIPPQEENSEERKERLDAMEESSSEDVAPREENSEERKERLDALDKSSSEEIVENHDSEKLSKEYQESVLQAQNERELREEAEAKANQLAMELEKAKAEIQSQKENLETVNREADLLANTLNEKLQENPAHKNDDQDNEKEALNREADLFANTLNDKMNENESLNREADLFANTLNDKINENDALNREADLFANTLNDKMNENESLNREADLFANALNDKMKENESLNREADLFANALNDKIKENEELKRDNEDLNDAAEIYYNAISNKAAENAGLNQQVEIFADTLADKITENATLNREANLLANTLNDKIKENEELKRDNEDLNNAAEIYYNSITNKAAENAGLNQQVEIFADALADKITENATLNREANLLANTLNDKIKENEELKKDNEELNETANLYLNELTNKISENASLQKQVDIFADTLAEKLNENASLSREANILANALSEKINESKSQEDGFMQIAGQKFALTMSLKRSEYKHCHHDFEKVKTYAVTIVDDDENHPFLNEKGMKIKLAPSKIETNANQQFVFGKDNCTIISSVKKQGMVFDFADKYNLTNPPEMTPVFLSPFQGQRNQHFAYKNGMICAQNGLVVTYVGGDVPFVLMNPRESFKSRQTFHLTLL</sequence>
<feature type="coiled-coil region" evidence="1">
    <location>
        <begin position="625"/>
        <end position="704"/>
    </location>
</feature>
<dbReference type="Pfam" id="PF00307">
    <property type="entry name" value="CH"/>
    <property type="match status" value="2"/>
</dbReference>
<gene>
    <name evidence="4" type="ORF">M9Y10_022256</name>
</gene>
<dbReference type="PROSITE" id="PS50021">
    <property type="entry name" value="CH"/>
    <property type="match status" value="2"/>
</dbReference>
<dbReference type="PANTHER" id="PTHR11915">
    <property type="entry name" value="SPECTRIN/FILAMIN RELATED CYTOSKELETAL PROTEIN"/>
    <property type="match status" value="1"/>
</dbReference>
<dbReference type="EMBL" id="JAPFFF010000003">
    <property type="protein sequence ID" value="KAK8893827.1"/>
    <property type="molecule type" value="Genomic_DNA"/>
</dbReference>
<evidence type="ECO:0000313" key="5">
    <source>
        <dbReference type="Proteomes" id="UP001470230"/>
    </source>
</evidence>
<feature type="compositionally biased region" description="Basic and acidic residues" evidence="2">
    <location>
        <begin position="241"/>
        <end position="250"/>
    </location>
</feature>
<dbReference type="Gene3D" id="1.10.418.10">
    <property type="entry name" value="Calponin-like domain"/>
    <property type="match status" value="2"/>
</dbReference>
<feature type="domain" description="Calponin-homology (CH)" evidence="3">
    <location>
        <begin position="130"/>
        <end position="227"/>
    </location>
</feature>
<feature type="compositionally biased region" description="Basic and acidic residues" evidence="2">
    <location>
        <begin position="284"/>
        <end position="323"/>
    </location>
</feature>
<name>A0ABR2KRS5_9EUKA</name>
<proteinExistence type="predicted"/>
<organism evidence="4 5">
    <name type="scientific">Tritrichomonas musculus</name>
    <dbReference type="NCBI Taxonomy" id="1915356"/>
    <lineage>
        <taxon>Eukaryota</taxon>
        <taxon>Metamonada</taxon>
        <taxon>Parabasalia</taxon>
        <taxon>Tritrichomonadida</taxon>
        <taxon>Tritrichomonadidae</taxon>
        <taxon>Tritrichomonas</taxon>
    </lineage>
</organism>
<comment type="caution">
    <text evidence="4">The sequence shown here is derived from an EMBL/GenBank/DDBJ whole genome shotgun (WGS) entry which is preliminary data.</text>
</comment>
<evidence type="ECO:0000313" key="4">
    <source>
        <dbReference type="EMBL" id="KAK8893827.1"/>
    </source>
</evidence>
<protein>
    <submittedName>
        <fullName evidence="4">GTPase activator activity protein</fullName>
    </submittedName>
</protein>
<feature type="region of interest" description="Disordered" evidence="2">
    <location>
        <begin position="233"/>
        <end position="335"/>
    </location>
</feature>
<evidence type="ECO:0000256" key="1">
    <source>
        <dbReference type="SAM" id="Coils"/>
    </source>
</evidence>
<dbReference type="Proteomes" id="UP001470230">
    <property type="component" value="Unassembled WGS sequence"/>
</dbReference>
<evidence type="ECO:0000259" key="3">
    <source>
        <dbReference type="PROSITE" id="PS50021"/>
    </source>
</evidence>
<feature type="domain" description="Calponin-homology (CH)" evidence="3">
    <location>
        <begin position="1"/>
        <end position="106"/>
    </location>
</feature>